<comment type="caution">
    <text evidence="2">The sequence shown here is derived from an EMBL/GenBank/DDBJ whole genome shotgun (WGS) entry which is preliminary data.</text>
</comment>
<protein>
    <submittedName>
        <fullName evidence="2">Uncharacterized protein</fullName>
    </submittedName>
</protein>
<proteinExistence type="predicted"/>
<evidence type="ECO:0000313" key="2">
    <source>
        <dbReference type="EMBL" id="KAL2554710.1"/>
    </source>
</evidence>
<evidence type="ECO:0000313" key="3">
    <source>
        <dbReference type="Proteomes" id="UP001604277"/>
    </source>
</evidence>
<feature type="compositionally biased region" description="Low complexity" evidence="1">
    <location>
        <begin position="36"/>
        <end position="52"/>
    </location>
</feature>
<accession>A0ABD1WZ46</accession>
<gene>
    <name evidence="2" type="ORF">Fot_08329</name>
</gene>
<name>A0ABD1WZ46_9LAMI</name>
<feature type="compositionally biased region" description="Polar residues" evidence="1">
    <location>
        <begin position="53"/>
        <end position="75"/>
    </location>
</feature>
<dbReference type="AlphaFoldDB" id="A0ABD1WZ46"/>
<reference evidence="3" key="1">
    <citation type="submission" date="2024-07" db="EMBL/GenBank/DDBJ databases">
        <title>Two chromosome-level genome assemblies of Korean endemic species Abeliophyllum distichum and Forsythia ovata (Oleaceae).</title>
        <authorList>
            <person name="Jang H."/>
        </authorList>
    </citation>
    <scope>NUCLEOTIDE SEQUENCE [LARGE SCALE GENOMIC DNA]</scope>
</reference>
<sequence length="153" mass="17093">MAAENCVICLLGAMDRLWFHQIILFSEPEETLLPHSELSTKNSSNNNSETSLITDQESSVISETAVSQDELSSPESENETTPKERVLSAEKYWRNIRCIGSVRRLQKTMSCKNLGELELEEVCAPTKSASARNCRLNDAELLTQAVQCQTGQR</sequence>
<keyword evidence="3" id="KW-1185">Reference proteome</keyword>
<dbReference type="EMBL" id="JBFOLJ010000002">
    <property type="protein sequence ID" value="KAL2554710.1"/>
    <property type="molecule type" value="Genomic_DNA"/>
</dbReference>
<organism evidence="2 3">
    <name type="scientific">Forsythia ovata</name>
    <dbReference type="NCBI Taxonomy" id="205694"/>
    <lineage>
        <taxon>Eukaryota</taxon>
        <taxon>Viridiplantae</taxon>
        <taxon>Streptophyta</taxon>
        <taxon>Embryophyta</taxon>
        <taxon>Tracheophyta</taxon>
        <taxon>Spermatophyta</taxon>
        <taxon>Magnoliopsida</taxon>
        <taxon>eudicotyledons</taxon>
        <taxon>Gunneridae</taxon>
        <taxon>Pentapetalae</taxon>
        <taxon>asterids</taxon>
        <taxon>lamiids</taxon>
        <taxon>Lamiales</taxon>
        <taxon>Oleaceae</taxon>
        <taxon>Forsythieae</taxon>
        <taxon>Forsythia</taxon>
    </lineage>
</organism>
<dbReference type="Proteomes" id="UP001604277">
    <property type="component" value="Unassembled WGS sequence"/>
</dbReference>
<evidence type="ECO:0000256" key="1">
    <source>
        <dbReference type="SAM" id="MobiDB-lite"/>
    </source>
</evidence>
<feature type="region of interest" description="Disordered" evidence="1">
    <location>
        <begin position="36"/>
        <end position="85"/>
    </location>
</feature>